<geneLocation type="mitochondrion" evidence="3"/>
<name>A0A0G4IZU0_PLABS</name>
<dbReference type="AlphaFoldDB" id="A0A0G4IZU0"/>
<evidence type="ECO:0000313" key="4">
    <source>
        <dbReference type="Proteomes" id="UP000039324"/>
    </source>
</evidence>
<evidence type="ECO:0000313" key="2">
    <source>
        <dbReference type="EMBL" id="CEP00883.1"/>
    </source>
</evidence>
<accession>A0A0G4IZU0</accession>
<proteinExistence type="predicted"/>
<evidence type="ECO:0000313" key="5">
    <source>
        <dbReference type="Proteomes" id="UP000290189"/>
    </source>
</evidence>
<feature type="transmembrane region" description="Helical" evidence="1">
    <location>
        <begin position="120"/>
        <end position="138"/>
    </location>
</feature>
<dbReference type="OrthoDB" id="10398779at2759"/>
<evidence type="ECO:0000256" key="1">
    <source>
        <dbReference type="SAM" id="Phobius"/>
    </source>
</evidence>
<reference evidence="3 5" key="2">
    <citation type="submission" date="2018-03" db="EMBL/GenBank/DDBJ databases">
        <authorList>
            <person name="Fogelqvist J."/>
        </authorList>
    </citation>
    <scope>NUCLEOTIDE SEQUENCE [LARGE SCALE GENOMIC DNA]</scope>
</reference>
<evidence type="ECO:0008006" key="6">
    <source>
        <dbReference type="Google" id="ProtNLM"/>
    </source>
</evidence>
<feature type="transmembrane region" description="Helical" evidence="1">
    <location>
        <begin position="59"/>
        <end position="78"/>
    </location>
</feature>
<reference evidence="2 4" key="1">
    <citation type="submission" date="2015-02" db="EMBL/GenBank/DDBJ databases">
        <authorList>
            <person name="Chooi Y.-H."/>
        </authorList>
    </citation>
    <scope>NUCLEOTIDE SEQUENCE [LARGE SCALE GENOMIC DNA]</scope>
    <source>
        <strain evidence="2">E3</strain>
    </source>
</reference>
<feature type="transmembrane region" description="Helical" evidence="1">
    <location>
        <begin position="90"/>
        <end position="108"/>
    </location>
</feature>
<protein>
    <recommendedName>
        <fullName evidence="6">DUF4267 domain-containing protein</fullName>
    </recommendedName>
</protein>
<dbReference type="EMBL" id="CDSF01000104">
    <property type="protein sequence ID" value="CEP00883.1"/>
    <property type="molecule type" value="Genomic_DNA"/>
</dbReference>
<evidence type="ECO:0000313" key="3">
    <source>
        <dbReference type="EMBL" id="SPR01190.1"/>
    </source>
</evidence>
<sequence length="140" mass="14963">MSVSEIAPEAIFWFGVAGAGAAALKHLVAPYRSLEGLTPVALRRDDKDHVVLSPEAHWWGGYAFSAMNMGLCATGVWAGVKSSPVAKQGYLLGVAVLFDAFAVSWLFRGHMTGKPDYVKQGLKVAALGTLFSVGFFMMPN</sequence>
<keyword evidence="1" id="KW-0472">Membrane</keyword>
<dbReference type="EMBL" id="OVEO01000016">
    <property type="protein sequence ID" value="SPR01190.1"/>
    <property type="molecule type" value="Genomic_DNA"/>
</dbReference>
<keyword evidence="4" id="KW-1185">Reference proteome</keyword>
<dbReference type="Proteomes" id="UP000039324">
    <property type="component" value="Unassembled WGS sequence"/>
</dbReference>
<gene>
    <name evidence="2" type="ORF">PBRA_008195</name>
    <name evidence="3" type="ORF">PLBR_LOCUS8405</name>
</gene>
<dbReference type="OMA" id="APEAIFW"/>
<keyword evidence="1" id="KW-0812">Transmembrane</keyword>
<keyword evidence="3" id="KW-0496">Mitochondrion</keyword>
<dbReference type="Proteomes" id="UP000290189">
    <property type="component" value="Unassembled WGS sequence"/>
</dbReference>
<keyword evidence="1" id="KW-1133">Transmembrane helix</keyword>
<organism evidence="2 4">
    <name type="scientific">Plasmodiophora brassicae</name>
    <name type="common">Clubroot disease agent</name>
    <dbReference type="NCBI Taxonomy" id="37360"/>
    <lineage>
        <taxon>Eukaryota</taxon>
        <taxon>Sar</taxon>
        <taxon>Rhizaria</taxon>
        <taxon>Endomyxa</taxon>
        <taxon>Phytomyxea</taxon>
        <taxon>Plasmodiophorida</taxon>
        <taxon>Plasmodiophoridae</taxon>
        <taxon>Plasmodiophora</taxon>
    </lineage>
</organism>